<evidence type="ECO:0000256" key="3">
    <source>
        <dbReference type="ARBA" id="ARBA00022452"/>
    </source>
</evidence>
<evidence type="ECO:0000256" key="9">
    <source>
        <dbReference type="PROSITE-ProRule" id="PRU01360"/>
    </source>
</evidence>
<protein>
    <submittedName>
        <fullName evidence="16">TonB-dependent receptor</fullName>
    </submittedName>
</protein>
<keyword evidence="8 9" id="KW-0998">Cell outer membrane</keyword>
<feature type="domain" description="TonB-dependent receptor plug" evidence="15">
    <location>
        <begin position="89"/>
        <end position="199"/>
    </location>
</feature>
<dbReference type="AlphaFoldDB" id="A0A6J4TQB0"/>
<dbReference type="EMBL" id="CADCWA010000163">
    <property type="protein sequence ID" value="CAA9527825.1"/>
    <property type="molecule type" value="Genomic_DNA"/>
</dbReference>
<comment type="subcellular location">
    <subcellularLocation>
        <location evidence="1 9">Cell outer membrane</location>
        <topology evidence="1 9">Multi-pass membrane protein</topology>
    </subcellularLocation>
</comment>
<dbReference type="RefSeq" id="WP_294170448.1">
    <property type="nucleotide sequence ID" value="NZ_CADCWA010000163.1"/>
</dbReference>
<dbReference type="GO" id="GO:0009279">
    <property type="term" value="C:cell outer membrane"/>
    <property type="evidence" value="ECO:0007669"/>
    <property type="project" value="UniProtKB-SubCell"/>
</dbReference>
<dbReference type="InterPro" id="IPR036942">
    <property type="entry name" value="Beta-barrel_TonB_sf"/>
</dbReference>
<dbReference type="SUPFAM" id="SSF56935">
    <property type="entry name" value="Porins"/>
    <property type="match status" value="1"/>
</dbReference>
<evidence type="ECO:0000256" key="13">
    <source>
        <dbReference type="SAM" id="SignalP"/>
    </source>
</evidence>
<keyword evidence="16" id="KW-0675">Receptor</keyword>
<sequence>MKLILRQRLLATTLLVGASVVATPAFAQDAPAPVPTPSPTDNSATPTVPETTAPVEGTTTPSTSAEGENVETGQDIVVTGSRIPQPNLTSASPVTVVTAQEIKLQGTTRTEDLINSLPQSFAAQGSNISNGSTGTATVNLRGLGSARTLVLVNGRRLMPGDPRSPVPDINFIPSSLVKRVDVLTGGASSVYGADAVAGVVNFIMDTNFTGLRIDGQASFFNHDNDAISDVTEAIDARGFPRPQGWSNNGLARDISVALGTPFADDRGHVMAYATYRKQDAVLQSSRDYSACALTGISETAAATAGREFNCGGSGTSANGTFQLFSPTFAPVGVFQVGPNAADGTGTFIPGNTPFNFGPFNYFQRPNERYTAGAFAEYEISDAAKPYLEAMFMHDKSVAQIAPSGNFGNTTFINCDNPLLSAQQRAIVCAPGVTYTNAAGVTGSNLIILRRNVEGGGRQDDLEHTAFRIVGGVRGDFLRGVSYDAFYQFGKTILAETYLNDFSVRRLGQALDVVADPTTGLPVCRGTLNGTADAGCVPYNIFVTGGVTPEALSFLQTPGFQRGDTQETVANANITLSGEEYGLQSPFADRGVGLNVGVEYRKESLNLDTDTAFSTGDLAGQGGPTIGVEGDFDVRDVFAEVSIPLVAENFFHELTLSAGYRKSYYKVADNDFDTDTYKVALEFAPIRDVRLRGSYNRAVRAPNVVELFSAQSVGLSGTTDPCAGPIGTNGTVNGFTAAQCALTGVSAAQFGNIAANPADQYNGFLGGNPDLSPETANSITLGAVLQPRFIPGLAVTLDYFNIKVRDVIGTIGFDTIITRCLESGDAAFCSRINRDAFGSLFLTPGGFITDVNSNIGRVRTRGFDVNASYATRVGSYGNANVSLVGTYLRELSADPLGDGNETECRGQFGPQCAIGPFLGTPNPKWRHKLRAGFTFPNGLGISGQWRYFSKVESDSTFPGNDRISAQSFFDLALQARVGDRYNFRVGANNILDKDPPVAGGQVAGAPFGNGNTFPQVYDSLGRYIFAGFTVDF</sequence>
<accession>A0A6J4TQB0</accession>
<evidence type="ECO:0000256" key="8">
    <source>
        <dbReference type="ARBA" id="ARBA00023237"/>
    </source>
</evidence>
<evidence type="ECO:0000256" key="10">
    <source>
        <dbReference type="PROSITE-ProRule" id="PRU10144"/>
    </source>
</evidence>
<feature type="region of interest" description="Disordered" evidence="12">
    <location>
        <begin position="29"/>
        <end position="71"/>
    </location>
</feature>
<dbReference type="InterPro" id="IPR039426">
    <property type="entry name" value="TonB-dep_rcpt-like"/>
</dbReference>
<feature type="domain" description="TonB-dependent receptor-like beta-barrel" evidence="14">
    <location>
        <begin position="549"/>
        <end position="989"/>
    </location>
</feature>
<evidence type="ECO:0000256" key="11">
    <source>
        <dbReference type="RuleBase" id="RU003357"/>
    </source>
</evidence>
<evidence type="ECO:0000256" key="12">
    <source>
        <dbReference type="SAM" id="MobiDB-lite"/>
    </source>
</evidence>
<evidence type="ECO:0000256" key="6">
    <source>
        <dbReference type="ARBA" id="ARBA00023077"/>
    </source>
</evidence>
<evidence type="ECO:0000256" key="7">
    <source>
        <dbReference type="ARBA" id="ARBA00023136"/>
    </source>
</evidence>
<evidence type="ECO:0000259" key="14">
    <source>
        <dbReference type="Pfam" id="PF00593"/>
    </source>
</evidence>
<reference evidence="16" key="1">
    <citation type="submission" date="2020-02" db="EMBL/GenBank/DDBJ databases">
        <authorList>
            <person name="Meier V. D."/>
        </authorList>
    </citation>
    <scope>NUCLEOTIDE SEQUENCE</scope>
    <source>
        <strain evidence="16">AVDCRST_MAG31</strain>
    </source>
</reference>
<keyword evidence="7 9" id="KW-0472">Membrane</keyword>
<name>A0A6J4TQB0_9SPHN</name>
<proteinExistence type="inferred from homology"/>
<evidence type="ECO:0000256" key="5">
    <source>
        <dbReference type="ARBA" id="ARBA00022729"/>
    </source>
</evidence>
<dbReference type="Pfam" id="PF07715">
    <property type="entry name" value="Plug"/>
    <property type="match status" value="1"/>
</dbReference>
<dbReference type="PANTHER" id="PTHR47234">
    <property type="match status" value="1"/>
</dbReference>
<dbReference type="Pfam" id="PF00593">
    <property type="entry name" value="TonB_dep_Rec_b-barrel"/>
    <property type="match status" value="1"/>
</dbReference>
<comment type="similarity">
    <text evidence="9 11">Belongs to the TonB-dependent receptor family.</text>
</comment>
<evidence type="ECO:0000256" key="2">
    <source>
        <dbReference type="ARBA" id="ARBA00022448"/>
    </source>
</evidence>
<dbReference type="InterPro" id="IPR037066">
    <property type="entry name" value="Plug_dom_sf"/>
</dbReference>
<evidence type="ECO:0000259" key="15">
    <source>
        <dbReference type="Pfam" id="PF07715"/>
    </source>
</evidence>
<dbReference type="PROSITE" id="PS52016">
    <property type="entry name" value="TONB_DEPENDENT_REC_3"/>
    <property type="match status" value="1"/>
</dbReference>
<gene>
    <name evidence="16" type="ORF">AVDCRST_MAG31-2099</name>
</gene>
<keyword evidence="6 11" id="KW-0798">TonB box</keyword>
<keyword evidence="2 9" id="KW-0813">Transport</keyword>
<dbReference type="Gene3D" id="2.40.170.20">
    <property type="entry name" value="TonB-dependent receptor, beta-barrel domain"/>
    <property type="match status" value="1"/>
</dbReference>
<dbReference type="PANTHER" id="PTHR47234:SF2">
    <property type="entry name" value="TONB-DEPENDENT RECEPTOR"/>
    <property type="match status" value="1"/>
</dbReference>
<dbReference type="PROSITE" id="PS01156">
    <property type="entry name" value="TONB_DEPENDENT_REC_2"/>
    <property type="match status" value="1"/>
</dbReference>
<feature type="signal peptide" evidence="13">
    <location>
        <begin position="1"/>
        <end position="27"/>
    </location>
</feature>
<feature type="compositionally biased region" description="Low complexity" evidence="12">
    <location>
        <begin position="43"/>
        <end position="63"/>
    </location>
</feature>
<feature type="short sequence motif" description="TonB C-terminal box" evidence="10">
    <location>
        <begin position="1014"/>
        <end position="1031"/>
    </location>
</feature>
<dbReference type="Gene3D" id="2.170.130.10">
    <property type="entry name" value="TonB-dependent receptor, plug domain"/>
    <property type="match status" value="1"/>
</dbReference>
<feature type="chain" id="PRO_5026951319" evidence="13">
    <location>
        <begin position="28"/>
        <end position="1031"/>
    </location>
</feature>
<keyword evidence="3 9" id="KW-1134">Transmembrane beta strand</keyword>
<dbReference type="InterPro" id="IPR012910">
    <property type="entry name" value="Plug_dom"/>
</dbReference>
<dbReference type="InterPro" id="IPR000531">
    <property type="entry name" value="Beta-barrel_TonB"/>
</dbReference>
<evidence type="ECO:0000256" key="4">
    <source>
        <dbReference type="ARBA" id="ARBA00022692"/>
    </source>
</evidence>
<keyword evidence="5 13" id="KW-0732">Signal</keyword>
<dbReference type="InterPro" id="IPR010917">
    <property type="entry name" value="TonB_rcpt_CS"/>
</dbReference>
<evidence type="ECO:0000256" key="1">
    <source>
        <dbReference type="ARBA" id="ARBA00004571"/>
    </source>
</evidence>
<evidence type="ECO:0000313" key="16">
    <source>
        <dbReference type="EMBL" id="CAA9527825.1"/>
    </source>
</evidence>
<keyword evidence="4 9" id="KW-0812">Transmembrane</keyword>
<organism evidence="16">
    <name type="scientific">uncultured Sphingomonas sp</name>
    <dbReference type="NCBI Taxonomy" id="158754"/>
    <lineage>
        <taxon>Bacteria</taxon>
        <taxon>Pseudomonadati</taxon>
        <taxon>Pseudomonadota</taxon>
        <taxon>Alphaproteobacteria</taxon>
        <taxon>Sphingomonadales</taxon>
        <taxon>Sphingomonadaceae</taxon>
        <taxon>Sphingomonas</taxon>
        <taxon>environmental samples</taxon>
    </lineage>
</organism>